<reference evidence="3 4" key="1">
    <citation type="journal article" date="2021" name="Nat. Commun.">
        <title>Incipient diploidization of the medicinal plant Perilla within 10,000 years.</title>
        <authorList>
            <person name="Zhang Y."/>
            <person name="Shen Q."/>
            <person name="Leng L."/>
            <person name="Zhang D."/>
            <person name="Chen S."/>
            <person name="Shi Y."/>
            <person name="Ning Z."/>
            <person name="Chen S."/>
        </authorList>
    </citation>
    <scope>NUCLEOTIDE SEQUENCE [LARGE SCALE GENOMIC DNA]</scope>
    <source>
        <strain evidence="4">cv. PC099</strain>
    </source>
</reference>
<evidence type="ECO:0000313" key="3">
    <source>
        <dbReference type="EMBL" id="KAH6827268.1"/>
    </source>
</evidence>
<dbReference type="AlphaFoldDB" id="A0AAD4J656"/>
<dbReference type="SUPFAM" id="SSF53098">
    <property type="entry name" value="Ribonuclease H-like"/>
    <property type="match status" value="1"/>
</dbReference>
<keyword evidence="4" id="KW-1185">Reference proteome</keyword>
<dbReference type="GO" id="GO:0046983">
    <property type="term" value="F:protein dimerization activity"/>
    <property type="evidence" value="ECO:0007669"/>
    <property type="project" value="InterPro"/>
</dbReference>
<feature type="domain" description="HAT C-terminal dimerisation" evidence="2">
    <location>
        <begin position="5"/>
        <end position="46"/>
    </location>
</feature>
<accession>A0AAD4J656</accession>
<sequence>MSYKTQSPVDWWEQFGDDVPELKAFATTVLGLTCSSSTCERNWTNLNANDKEDDSFEIEDEGTSSPAPKKMKKNQAPHKGKGKKVQGLVDKEFDEELEYQGEKETESGDGYCSY</sequence>
<dbReference type="EMBL" id="SDAM02000150">
    <property type="protein sequence ID" value="KAH6827268.1"/>
    <property type="molecule type" value="Genomic_DNA"/>
</dbReference>
<dbReference type="InterPro" id="IPR008906">
    <property type="entry name" value="HATC_C_dom"/>
</dbReference>
<evidence type="ECO:0000259" key="2">
    <source>
        <dbReference type="Pfam" id="PF05699"/>
    </source>
</evidence>
<gene>
    <name evidence="3" type="ORF">C2S53_001847</name>
</gene>
<comment type="caution">
    <text evidence="3">The sequence shown here is derived from an EMBL/GenBank/DDBJ whole genome shotgun (WGS) entry which is preliminary data.</text>
</comment>
<protein>
    <submittedName>
        <fullName evidence="3">HAT dimerization domain-containing protein / transposase-like protein</fullName>
    </submittedName>
</protein>
<organism evidence="3 4">
    <name type="scientific">Perilla frutescens var. hirtella</name>
    <name type="common">Perilla citriodora</name>
    <name type="synonym">Perilla setoyensis</name>
    <dbReference type="NCBI Taxonomy" id="608512"/>
    <lineage>
        <taxon>Eukaryota</taxon>
        <taxon>Viridiplantae</taxon>
        <taxon>Streptophyta</taxon>
        <taxon>Embryophyta</taxon>
        <taxon>Tracheophyta</taxon>
        <taxon>Spermatophyta</taxon>
        <taxon>Magnoliopsida</taxon>
        <taxon>eudicotyledons</taxon>
        <taxon>Gunneridae</taxon>
        <taxon>Pentapetalae</taxon>
        <taxon>asterids</taxon>
        <taxon>lamiids</taxon>
        <taxon>Lamiales</taxon>
        <taxon>Lamiaceae</taxon>
        <taxon>Nepetoideae</taxon>
        <taxon>Elsholtzieae</taxon>
        <taxon>Perilla</taxon>
    </lineage>
</organism>
<feature type="region of interest" description="Disordered" evidence="1">
    <location>
        <begin position="45"/>
        <end position="114"/>
    </location>
</feature>
<name>A0AAD4J656_PERFH</name>
<dbReference type="Pfam" id="PF05699">
    <property type="entry name" value="Dimer_Tnp_hAT"/>
    <property type="match status" value="1"/>
</dbReference>
<dbReference type="Proteomes" id="UP001190926">
    <property type="component" value="Unassembled WGS sequence"/>
</dbReference>
<evidence type="ECO:0000313" key="4">
    <source>
        <dbReference type="Proteomes" id="UP001190926"/>
    </source>
</evidence>
<dbReference type="InterPro" id="IPR012337">
    <property type="entry name" value="RNaseH-like_sf"/>
</dbReference>
<proteinExistence type="predicted"/>
<evidence type="ECO:0000256" key="1">
    <source>
        <dbReference type="SAM" id="MobiDB-lite"/>
    </source>
</evidence>
<feature type="compositionally biased region" description="Acidic residues" evidence="1">
    <location>
        <begin position="51"/>
        <end position="62"/>
    </location>
</feature>
<feature type="compositionally biased region" description="Basic residues" evidence="1">
    <location>
        <begin position="69"/>
        <end position="84"/>
    </location>
</feature>